<accession>A0A4P9UIC2</accession>
<evidence type="ECO:0000256" key="1">
    <source>
        <dbReference type="PROSITE-ProRule" id="PRU00169"/>
    </source>
</evidence>
<dbReference type="PANTHER" id="PTHR44520">
    <property type="entry name" value="RESPONSE REGULATOR RCP1-RELATED"/>
    <property type="match status" value="1"/>
</dbReference>
<keyword evidence="1" id="KW-0597">Phosphoprotein</keyword>
<name>A0A4P9UIC2_METBY</name>
<dbReference type="InterPro" id="IPR001789">
    <property type="entry name" value="Sig_transdc_resp-reg_receiver"/>
</dbReference>
<dbReference type="PANTHER" id="PTHR44520:SF2">
    <property type="entry name" value="RESPONSE REGULATOR RCP1"/>
    <property type="match status" value="1"/>
</dbReference>
<dbReference type="SMART" id="SM00448">
    <property type="entry name" value="REC"/>
    <property type="match status" value="1"/>
</dbReference>
<feature type="modified residue" description="4-aspartylphosphate" evidence="1">
    <location>
        <position position="60"/>
    </location>
</feature>
<dbReference type="GO" id="GO:0000160">
    <property type="term" value="P:phosphorelay signal transduction system"/>
    <property type="evidence" value="ECO:0007669"/>
    <property type="project" value="InterPro"/>
</dbReference>
<dbReference type="KEGG" id="mbur:EQU24_00305"/>
<dbReference type="Proteomes" id="UP000305881">
    <property type="component" value="Chromosome"/>
</dbReference>
<evidence type="ECO:0000313" key="3">
    <source>
        <dbReference type="EMBL" id="QCW80869.1"/>
    </source>
</evidence>
<dbReference type="EMBL" id="CP035467">
    <property type="protein sequence ID" value="QCW80869.1"/>
    <property type="molecule type" value="Genomic_DNA"/>
</dbReference>
<dbReference type="Gene3D" id="3.40.50.2300">
    <property type="match status" value="1"/>
</dbReference>
<feature type="domain" description="Response regulatory" evidence="2">
    <location>
        <begin position="6"/>
        <end position="127"/>
    </location>
</feature>
<protein>
    <submittedName>
        <fullName evidence="3">Response regulator</fullName>
    </submittedName>
</protein>
<gene>
    <name evidence="3" type="ORF">EQU24_00305</name>
</gene>
<evidence type="ECO:0000259" key="2">
    <source>
        <dbReference type="PROSITE" id="PS50110"/>
    </source>
</evidence>
<evidence type="ECO:0000313" key="4">
    <source>
        <dbReference type="Proteomes" id="UP000305881"/>
    </source>
</evidence>
<dbReference type="InterPro" id="IPR052893">
    <property type="entry name" value="TCS_response_regulator"/>
</dbReference>
<keyword evidence="4" id="KW-1185">Reference proteome</keyword>
<dbReference type="CDD" id="cd17557">
    <property type="entry name" value="REC_Rcp-like"/>
    <property type="match status" value="1"/>
</dbReference>
<dbReference type="RefSeq" id="WP_014146573.1">
    <property type="nucleotide sequence ID" value="NZ_CP035467.1"/>
</dbReference>
<dbReference type="OrthoDB" id="9793549at2"/>
<organism evidence="3 4">
    <name type="scientific">Methylotuvimicrobium buryatense</name>
    <name type="common">Methylomicrobium buryatense</name>
    <dbReference type="NCBI Taxonomy" id="95641"/>
    <lineage>
        <taxon>Bacteria</taxon>
        <taxon>Pseudomonadati</taxon>
        <taxon>Pseudomonadota</taxon>
        <taxon>Gammaproteobacteria</taxon>
        <taxon>Methylococcales</taxon>
        <taxon>Methylococcaceae</taxon>
        <taxon>Methylotuvimicrobium</taxon>
    </lineage>
</organism>
<proteinExistence type="predicted"/>
<dbReference type="AlphaFoldDB" id="A0A4P9UIC2"/>
<dbReference type="SUPFAM" id="SSF52172">
    <property type="entry name" value="CheY-like"/>
    <property type="match status" value="1"/>
</dbReference>
<dbReference type="PROSITE" id="PS50110">
    <property type="entry name" value="RESPONSE_REGULATORY"/>
    <property type="match status" value="1"/>
</dbReference>
<sequence length="134" mass="15548">MNNIQPILLVEDDQVDVMTVQRSFKKLGVLNELLVVHDGEQALEYLRNPKHGLPAIILLDINMPKMNGHECLKHLKEHPVFRNIPVMMLTSSKERHDVDRCFDLGISGYILKPVDYEQFLDAIQVLKPYWTQRS</sequence>
<dbReference type="STRING" id="675511.GCA_000341735_02942"/>
<dbReference type="InterPro" id="IPR011006">
    <property type="entry name" value="CheY-like_superfamily"/>
</dbReference>
<reference evidence="4" key="1">
    <citation type="journal article" date="2019" name="J. Bacteriol.">
        <title>A Mutagenic Screen Identifies a TonB-Dependent Receptor Required for the Lanthanide Metal Switch in the Type I Methanotroph 'Methylotuvimicrobium buryatense' 5GB1C.</title>
        <authorList>
            <person name="Groom J.D."/>
            <person name="Ford S.M."/>
            <person name="Pesesky M.W."/>
            <person name="Lidstrom M.E."/>
        </authorList>
    </citation>
    <scope>NUCLEOTIDE SEQUENCE [LARGE SCALE GENOMIC DNA]</scope>
    <source>
        <strain evidence="4">5GB1C</strain>
    </source>
</reference>
<dbReference type="Pfam" id="PF00072">
    <property type="entry name" value="Response_reg"/>
    <property type="match status" value="1"/>
</dbReference>